<evidence type="ECO:0000313" key="3">
    <source>
        <dbReference type="Proteomes" id="UP000523105"/>
    </source>
</evidence>
<sequence length="73" mass="8356">MTGEVGNLNYKEVFMEEDKLKYAQTIINVLQAKLNESIALNVQLEARTIVLQEELNSLKEEEIDANSDKTEKK</sequence>
<name>A0A7K4MR63_9ARCH</name>
<accession>A0A7K4MR63</accession>
<organism evidence="2 3">
    <name type="scientific">Marine Group I thaumarchaeote</name>
    <dbReference type="NCBI Taxonomy" id="2511932"/>
    <lineage>
        <taxon>Archaea</taxon>
        <taxon>Nitrososphaerota</taxon>
        <taxon>Marine Group I</taxon>
    </lineage>
</organism>
<dbReference type="AlphaFoldDB" id="A0A7K4MR63"/>
<keyword evidence="1" id="KW-0175">Coiled coil</keyword>
<reference evidence="2 3" key="1">
    <citation type="journal article" date="2019" name="Environ. Microbiol.">
        <title>Genomics insights into ecotype formation of ammonia-oxidizing archaea in the deep ocean.</title>
        <authorList>
            <person name="Wang Y."/>
            <person name="Huang J.M."/>
            <person name="Cui G.J."/>
            <person name="Nunoura T."/>
            <person name="Takaki Y."/>
            <person name="Li W.L."/>
            <person name="Li J."/>
            <person name="Gao Z.M."/>
            <person name="Takai K."/>
            <person name="Zhang A.Q."/>
            <person name="Stepanauskas R."/>
        </authorList>
    </citation>
    <scope>NUCLEOTIDE SEQUENCE [LARGE SCALE GENOMIC DNA]</scope>
    <source>
        <strain evidence="2 3">L15b</strain>
    </source>
</reference>
<comment type="caution">
    <text evidence="2">The sequence shown here is derived from an EMBL/GenBank/DDBJ whole genome shotgun (WGS) entry which is preliminary data.</text>
</comment>
<feature type="coiled-coil region" evidence="1">
    <location>
        <begin position="27"/>
        <end position="61"/>
    </location>
</feature>
<dbReference type="EMBL" id="JACASV010000103">
    <property type="protein sequence ID" value="NWJ44073.1"/>
    <property type="molecule type" value="Genomic_DNA"/>
</dbReference>
<dbReference type="Proteomes" id="UP000523105">
    <property type="component" value="Unassembled WGS sequence"/>
</dbReference>
<gene>
    <name evidence="2" type="ORF">HX837_07735</name>
</gene>
<evidence type="ECO:0000313" key="2">
    <source>
        <dbReference type="EMBL" id="NWJ44073.1"/>
    </source>
</evidence>
<evidence type="ECO:0000256" key="1">
    <source>
        <dbReference type="SAM" id="Coils"/>
    </source>
</evidence>
<proteinExistence type="predicted"/>
<protein>
    <submittedName>
        <fullName evidence="2">Uncharacterized protein</fullName>
    </submittedName>
</protein>